<evidence type="ECO:0000313" key="3">
    <source>
        <dbReference type="Proteomes" id="UP000553034"/>
    </source>
</evidence>
<evidence type="ECO:0008006" key="4">
    <source>
        <dbReference type="Google" id="ProtNLM"/>
    </source>
</evidence>
<proteinExistence type="predicted"/>
<evidence type="ECO:0000313" key="2">
    <source>
        <dbReference type="EMBL" id="MBB4120104.1"/>
    </source>
</evidence>
<dbReference type="PANTHER" id="PTHR11319">
    <property type="entry name" value="G PROTEIN-COUPLED RECEPTOR-RELATED"/>
    <property type="match status" value="1"/>
</dbReference>
<dbReference type="RefSeq" id="WP_221403742.1">
    <property type="nucleotide sequence ID" value="NZ_JACIFO010000024.1"/>
</dbReference>
<evidence type="ECO:0000256" key="1">
    <source>
        <dbReference type="SAM" id="SignalP"/>
    </source>
</evidence>
<dbReference type="AlphaFoldDB" id="A0A840F1H7"/>
<dbReference type="EMBL" id="JACIFO010000024">
    <property type="protein sequence ID" value="MBB4120104.1"/>
    <property type="molecule type" value="Genomic_DNA"/>
</dbReference>
<keyword evidence="3" id="KW-1185">Reference proteome</keyword>
<feature type="chain" id="PRO_5032849308" description="Right-handed parallel beta-helix repeat-containing protein" evidence="1">
    <location>
        <begin position="30"/>
        <end position="1183"/>
    </location>
</feature>
<sequence length="1183" mass="125807">MKHYYQTQRHAKSMFTLLFALWATCTLTAQTPSTSNILYVNKNVVGGTQTGNSWANAIPELADALKWARTQHDANNSWLQNDSLQIYVAKGTYKPLYNAGDGNYSVSGNRDNAFVMVKNVQLYGNFDPENGITDLSHQRYYSLYYETTLSGDFNDDDYMTETQTEPTFHNNGENAHHVIISTRDVGNALIDGFNIISGNADDSESYIAVNNTSVNRGFGAGIINFSSSPSITNVYISRNEAVSGGGIMSFYNSSNIENIEVMQNKSVYGGGIYNYGGSPSITNVKIRSNSSVQGGGIYNNVNSSPSISDTEIAYNYAADFGGGICNITSSPTIIDTEIKENESAYGGGIYNNTSSPGISNTVLYGNEATYGGGIYNNGSSPSIINVHIDYNSASSQGGGIFNGSNSAPNISATSITNNSADNGGGICNNSSSPTILNSIIAHNFVNYNGGGLMNLSNSAPSIINSNVIYNNATYDGGGMVNYNTSAPSFKNSIIYGNAPDQAKNFDTSAPAYEASLIQNSKPNGIWNTNLGTNSGNNIDANPLFKNPNSRNFKLQENSPVINTGDNSLYTGDILNDTDLLGSSRLSDNSIDMGAIEYQNVTPIPNISNILYVDKNVVGGTQAGDSWANAIPELSDALKWARTRHDADNNWLQNDSLQIYVAQGMYVPEYHAEDGQYTYNGNRNNAFVMVKNVQLYGGFDPANNITDLTHLRYLHSTAGSVLSGEFQGDGYINNNNYNILISSGDVGNALIDGFYITGGSASGYAQVTVNNNNVNNSNGGGIYTINASPSIVNTEISYNEALNNGGGIYTNNSSSNILNTTIENNYADAFGGGIYNETSSLNIRDVKISNNRGRQQGGGIYNETSSLNIVNSDISRNTATGNGGGIFNNTSSPVILNSVIKSNSVSANGGGIYNQANSVPEIINTRIVSNTSNRGGGIFNTTSSSNIINTTISRNYARGGSNAGSGIYNYESSPTIKNSIIYGNTTSEIINSTNSSPNFSHSIVYASTLNGVWDTNLGIDNGNNLDADPLFINSLDFSLRDGSPAIDAGDNTAYTNAGGDLNNDTDLAGNTRLFGSTIDIGAFEHHGIKTYWTGNINTDWHTAGNWTSGLPSTTTNAVIDQVTNQPLVAATNSAEAYSIVINPGASLSVLGELSFQTSLTNHGDLLFLSNANATGQLTELPEGA</sequence>
<feature type="signal peptide" evidence="1">
    <location>
        <begin position="1"/>
        <end position="29"/>
    </location>
</feature>
<dbReference type="SMART" id="SM00710">
    <property type="entry name" value="PbH1"/>
    <property type="match status" value="12"/>
</dbReference>
<protein>
    <recommendedName>
        <fullName evidence="4">Right-handed parallel beta-helix repeat-containing protein</fullName>
    </recommendedName>
</protein>
<comment type="caution">
    <text evidence="2">The sequence shown here is derived from an EMBL/GenBank/DDBJ whole genome shotgun (WGS) entry which is preliminary data.</text>
</comment>
<gene>
    <name evidence="2" type="ORF">GGR32_002421</name>
</gene>
<dbReference type="InterPro" id="IPR012334">
    <property type="entry name" value="Pectin_lyas_fold"/>
</dbReference>
<dbReference type="NCBIfam" id="NF041518">
    <property type="entry name" value="choice_anch_Q"/>
    <property type="match status" value="2"/>
</dbReference>
<keyword evidence="1" id="KW-0732">Signal</keyword>
<name>A0A840F1H7_9FLAO</name>
<dbReference type="InterPro" id="IPR006626">
    <property type="entry name" value="PbH1"/>
</dbReference>
<dbReference type="Gene3D" id="2.160.20.10">
    <property type="entry name" value="Single-stranded right-handed beta-helix, Pectin lyase-like"/>
    <property type="match status" value="2"/>
</dbReference>
<accession>A0A840F1H7</accession>
<dbReference type="PANTHER" id="PTHR11319:SF35">
    <property type="entry name" value="OUTER MEMBRANE PROTEIN PMPC-RELATED"/>
    <property type="match status" value="1"/>
</dbReference>
<dbReference type="InterPro" id="IPR059226">
    <property type="entry name" value="Choice_anch_Q_dom"/>
</dbReference>
<dbReference type="SUPFAM" id="SSF51126">
    <property type="entry name" value="Pectin lyase-like"/>
    <property type="match status" value="4"/>
</dbReference>
<feature type="non-terminal residue" evidence="2">
    <location>
        <position position="1183"/>
    </location>
</feature>
<reference evidence="2 3" key="1">
    <citation type="submission" date="2020-08" db="EMBL/GenBank/DDBJ databases">
        <title>Genomic Encyclopedia of Type Strains, Phase IV (KMG-IV): sequencing the most valuable type-strain genomes for metagenomic binning, comparative biology and taxonomic classification.</title>
        <authorList>
            <person name="Goeker M."/>
        </authorList>
    </citation>
    <scope>NUCLEOTIDE SEQUENCE [LARGE SCALE GENOMIC DNA]</scope>
    <source>
        <strain evidence="2 3">DSM 29568</strain>
    </source>
</reference>
<dbReference type="InterPro" id="IPR011050">
    <property type="entry name" value="Pectin_lyase_fold/virulence"/>
</dbReference>
<organism evidence="2 3">
    <name type="scientific">Mesonia hippocampi</name>
    <dbReference type="NCBI Taxonomy" id="1628250"/>
    <lineage>
        <taxon>Bacteria</taxon>
        <taxon>Pseudomonadati</taxon>
        <taxon>Bacteroidota</taxon>
        <taxon>Flavobacteriia</taxon>
        <taxon>Flavobacteriales</taxon>
        <taxon>Flavobacteriaceae</taxon>
        <taxon>Mesonia</taxon>
    </lineage>
</organism>
<dbReference type="Proteomes" id="UP000553034">
    <property type="component" value="Unassembled WGS sequence"/>
</dbReference>